<evidence type="ECO:0008006" key="3">
    <source>
        <dbReference type="Google" id="ProtNLM"/>
    </source>
</evidence>
<accession>A0ABS9X2H2</accession>
<organism evidence="1 2">
    <name type="scientific">Colwellia maritima</name>
    <dbReference type="NCBI Taxonomy" id="2912588"/>
    <lineage>
        <taxon>Bacteria</taxon>
        <taxon>Pseudomonadati</taxon>
        <taxon>Pseudomonadota</taxon>
        <taxon>Gammaproteobacteria</taxon>
        <taxon>Alteromonadales</taxon>
        <taxon>Colwelliaceae</taxon>
        <taxon>Colwellia</taxon>
    </lineage>
</organism>
<proteinExistence type="predicted"/>
<evidence type="ECO:0000313" key="2">
    <source>
        <dbReference type="Proteomes" id="UP001139646"/>
    </source>
</evidence>
<dbReference type="Proteomes" id="UP001139646">
    <property type="component" value="Unassembled WGS sequence"/>
</dbReference>
<dbReference type="EMBL" id="JAKKSL010000002">
    <property type="protein sequence ID" value="MCI2284436.1"/>
    <property type="molecule type" value="Genomic_DNA"/>
</dbReference>
<sequence>MIIIKKLQSILNNYADEYSLVGFSVGASIIWMLSGNMPTELSNRIKYAVCYYGAQIRYYTDVSPKFTIKCIFPRSELHFDVSILHNIIKMKDKVTSMQVNYRHGFMNTHSNNYDHIGFETHMAFLRQDLNL</sequence>
<name>A0ABS9X2H2_9GAMM</name>
<gene>
    <name evidence="1" type="ORF">L3081_14890</name>
</gene>
<protein>
    <recommendedName>
        <fullName evidence="3">Dienelactone hydrolase domain-containing protein</fullName>
    </recommendedName>
</protein>
<dbReference type="InterPro" id="IPR029058">
    <property type="entry name" value="AB_hydrolase_fold"/>
</dbReference>
<dbReference type="SUPFAM" id="SSF53474">
    <property type="entry name" value="alpha/beta-Hydrolases"/>
    <property type="match status" value="1"/>
</dbReference>
<keyword evidence="2" id="KW-1185">Reference proteome</keyword>
<reference evidence="1" key="1">
    <citation type="submission" date="2022-01" db="EMBL/GenBank/DDBJ databases">
        <title>Colwellia maritima, isolated from seawater.</title>
        <authorList>
            <person name="Kristyanto S."/>
            <person name="Jung J."/>
            <person name="Jeon C.O."/>
        </authorList>
    </citation>
    <scope>NUCLEOTIDE SEQUENCE</scope>
    <source>
        <strain evidence="1">MSW7</strain>
    </source>
</reference>
<dbReference type="RefSeq" id="WP_242286869.1">
    <property type="nucleotide sequence ID" value="NZ_JAKKSL010000002.1"/>
</dbReference>
<evidence type="ECO:0000313" key="1">
    <source>
        <dbReference type="EMBL" id="MCI2284436.1"/>
    </source>
</evidence>
<comment type="caution">
    <text evidence="1">The sequence shown here is derived from an EMBL/GenBank/DDBJ whole genome shotgun (WGS) entry which is preliminary data.</text>
</comment>